<dbReference type="Proteomes" id="UP001054252">
    <property type="component" value="Unassembled WGS sequence"/>
</dbReference>
<keyword evidence="14" id="KW-1185">Reference proteome</keyword>
<dbReference type="GO" id="GO:0004050">
    <property type="term" value="F:apyrase activity"/>
    <property type="evidence" value="ECO:0007669"/>
    <property type="project" value="UniProtKB-EC"/>
</dbReference>
<gene>
    <name evidence="13" type="ORF">SLEP1_g12348</name>
</gene>
<dbReference type="EC" id="3.6.1.5" evidence="2"/>
<dbReference type="Gene3D" id="3.30.420.40">
    <property type="match status" value="1"/>
</dbReference>
<dbReference type="CDD" id="cd24042">
    <property type="entry name" value="ASKHA_NBD_AtAPY3-like"/>
    <property type="match status" value="1"/>
</dbReference>
<evidence type="ECO:0000256" key="5">
    <source>
        <dbReference type="ARBA" id="ARBA00031370"/>
    </source>
</evidence>
<feature type="binding site" evidence="10">
    <location>
        <begin position="245"/>
        <end position="249"/>
    </location>
    <ligand>
        <name>ATP</name>
        <dbReference type="ChEBI" id="CHEBI:30616"/>
    </ligand>
</feature>
<evidence type="ECO:0000256" key="3">
    <source>
        <dbReference type="ARBA" id="ARBA00022801"/>
    </source>
</evidence>
<evidence type="ECO:0000256" key="1">
    <source>
        <dbReference type="ARBA" id="ARBA00009283"/>
    </source>
</evidence>
<feature type="region of interest" description="Disordered" evidence="11">
    <location>
        <begin position="1"/>
        <end position="31"/>
    </location>
</feature>
<proteinExistence type="inferred from homology"/>
<comment type="catalytic activity">
    <reaction evidence="8">
        <text>a ribonucleoside 5'-triphosphate + 2 H2O = a ribonucleoside 5'-phosphate + 2 phosphate + 2 H(+)</text>
        <dbReference type="Rhea" id="RHEA:36795"/>
        <dbReference type="ChEBI" id="CHEBI:15377"/>
        <dbReference type="ChEBI" id="CHEBI:15378"/>
        <dbReference type="ChEBI" id="CHEBI:43474"/>
        <dbReference type="ChEBI" id="CHEBI:58043"/>
        <dbReference type="ChEBI" id="CHEBI:61557"/>
        <dbReference type="EC" id="3.6.1.5"/>
    </reaction>
</comment>
<dbReference type="GO" id="GO:0009134">
    <property type="term" value="P:nucleoside diphosphate catabolic process"/>
    <property type="evidence" value="ECO:0007669"/>
    <property type="project" value="TreeGrafter"/>
</dbReference>
<evidence type="ECO:0000256" key="8">
    <source>
        <dbReference type="ARBA" id="ARBA00049175"/>
    </source>
</evidence>
<feature type="transmembrane region" description="Helical" evidence="12">
    <location>
        <begin position="62"/>
        <end position="81"/>
    </location>
</feature>
<evidence type="ECO:0000256" key="11">
    <source>
        <dbReference type="SAM" id="MobiDB-lite"/>
    </source>
</evidence>
<sequence length="547" mass="61451">MRRSHARNRVNSICNSNSNSRSTGGSRSTAKMDQIRFQSRSNTRSPNFFPQISKQSRMISPLVVALVPATFAILLFCYLFIFSTKGTEKYRIIIDGGSTGTRIHVFRYTVEGGIAVFDFKEDGLVSMRVSPGLSAYAGDPENAGLSVMRLLEFGKSNVPKRLWAATEIRLMATAGLRLLDIGVQEVILESCRRVLSVSGFKFHDKWASVITGSDEGVYAWVVVNYALGTLGGDPLQTTGIIELGGASAQVTFVSSEPMPPEFARTVRFGNSTYNLYSHSFLHFGQNIAFESMRESLISRELELDPCSPKGYLHDRESWKMSPGSLPERNEFLSKLRASGNFSECRSLALMLLQMGKEKCSYNHCNLGSTFMPKLQGKFLATENFFHTSKFFELKPRAFLSGLVMAGERFCGEYWSKLKNEYRTVDEEDLLHYCFSSAYIVALLHDGLGFALDDERITFANQVKNMPLDWALGAFILQSTADLNVQHHATDWMITIISDDSPTLFSLIAIAVLLIFIGWMISKCRKPQLKTVYDLEKGRYFVTRVNRR</sequence>
<dbReference type="GO" id="GO:0005524">
    <property type="term" value="F:ATP binding"/>
    <property type="evidence" value="ECO:0007669"/>
    <property type="project" value="UniProtKB-KW"/>
</dbReference>
<feature type="active site" description="Proton acceptor" evidence="9">
    <location>
        <position position="215"/>
    </location>
</feature>
<dbReference type="InterPro" id="IPR000407">
    <property type="entry name" value="GDA1_CD39_NTPase"/>
</dbReference>
<protein>
    <recommendedName>
        <fullName evidence="2">apyrase</fullName>
        <ecNumber evidence="2">3.6.1.5</ecNumber>
    </recommendedName>
    <alternativeName>
        <fullName evidence="6">ATP-diphosphatase</fullName>
    </alternativeName>
    <alternativeName>
        <fullName evidence="7">ATP-diphosphohydrolase</fullName>
    </alternativeName>
    <alternativeName>
        <fullName evidence="4">Adenosine diphosphatase</fullName>
    </alternativeName>
    <alternativeName>
        <fullName evidence="5">NTPDase</fullName>
    </alternativeName>
</protein>
<dbReference type="PANTHER" id="PTHR11782">
    <property type="entry name" value="ADENOSINE/GUANOSINE DIPHOSPHATASE"/>
    <property type="match status" value="1"/>
</dbReference>
<evidence type="ECO:0000256" key="6">
    <source>
        <dbReference type="ARBA" id="ARBA00031428"/>
    </source>
</evidence>
<feature type="compositionally biased region" description="Low complexity" evidence="11">
    <location>
        <begin position="9"/>
        <end position="29"/>
    </location>
</feature>
<reference evidence="13 14" key="1">
    <citation type="journal article" date="2021" name="Commun. Biol.">
        <title>The genome of Shorea leprosula (Dipterocarpaceae) highlights the ecological relevance of drought in aseasonal tropical rainforests.</title>
        <authorList>
            <person name="Ng K.K.S."/>
            <person name="Kobayashi M.J."/>
            <person name="Fawcett J.A."/>
            <person name="Hatakeyama M."/>
            <person name="Paape T."/>
            <person name="Ng C.H."/>
            <person name="Ang C.C."/>
            <person name="Tnah L.H."/>
            <person name="Lee C.T."/>
            <person name="Nishiyama T."/>
            <person name="Sese J."/>
            <person name="O'Brien M.J."/>
            <person name="Copetti D."/>
            <person name="Mohd Noor M.I."/>
            <person name="Ong R.C."/>
            <person name="Putra M."/>
            <person name="Sireger I.Z."/>
            <person name="Indrioko S."/>
            <person name="Kosugi Y."/>
            <person name="Izuno A."/>
            <person name="Isagi Y."/>
            <person name="Lee S.L."/>
            <person name="Shimizu K.K."/>
        </authorList>
    </citation>
    <scope>NUCLEOTIDE SEQUENCE [LARGE SCALE GENOMIC DNA]</scope>
    <source>
        <strain evidence="13">214</strain>
    </source>
</reference>
<dbReference type="GO" id="GO:0017110">
    <property type="term" value="F:nucleoside diphosphate phosphatase activity"/>
    <property type="evidence" value="ECO:0007669"/>
    <property type="project" value="TreeGrafter"/>
</dbReference>
<keyword evidence="10" id="KW-0547">Nucleotide-binding</keyword>
<name>A0AAV5IMB9_9ROSI</name>
<keyword evidence="10" id="KW-0067">ATP-binding</keyword>
<comment type="similarity">
    <text evidence="1">Belongs to the GDA1/CD39 NTPase family.</text>
</comment>
<evidence type="ECO:0000256" key="12">
    <source>
        <dbReference type="SAM" id="Phobius"/>
    </source>
</evidence>
<keyword evidence="3" id="KW-0378">Hydrolase</keyword>
<organism evidence="13 14">
    <name type="scientific">Rubroshorea leprosula</name>
    <dbReference type="NCBI Taxonomy" id="152421"/>
    <lineage>
        <taxon>Eukaryota</taxon>
        <taxon>Viridiplantae</taxon>
        <taxon>Streptophyta</taxon>
        <taxon>Embryophyta</taxon>
        <taxon>Tracheophyta</taxon>
        <taxon>Spermatophyta</taxon>
        <taxon>Magnoliopsida</taxon>
        <taxon>eudicotyledons</taxon>
        <taxon>Gunneridae</taxon>
        <taxon>Pentapetalae</taxon>
        <taxon>rosids</taxon>
        <taxon>malvids</taxon>
        <taxon>Malvales</taxon>
        <taxon>Dipterocarpaceae</taxon>
        <taxon>Rubroshorea</taxon>
    </lineage>
</organism>
<keyword evidence="12" id="KW-0472">Membrane</keyword>
<keyword evidence="12" id="KW-0812">Transmembrane</keyword>
<dbReference type="GO" id="GO:0016020">
    <property type="term" value="C:membrane"/>
    <property type="evidence" value="ECO:0007669"/>
    <property type="project" value="TreeGrafter"/>
</dbReference>
<evidence type="ECO:0000256" key="2">
    <source>
        <dbReference type="ARBA" id="ARBA00012148"/>
    </source>
</evidence>
<dbReference type="EMBL" id="BPVZ01000014">
    <property type="protein sequence ID" value="GKU99502.1"/>
    <property type="molecule type" value="Genomic_DNA"/>
</dbReference>
<feature type="transmembrane region" description="Helical" evidence="12">
    <location>
        <begin position="502"/>
        <end position="520"/>
    </location>
</feature>
<evidence type="ECO:0000313" key="14">
    <source>
        <dbReference type="Proteomes" id="UP001054252"/>
    </source>
</evidence>
<evidence type="ECO:0000313" key="13">
    <source>
        <dbReference type="EMBL" id="GKU99502.1"/>
    </source>
</evidence>
<keyword evidence="12" id="KW-1133">Transmembrane helix</keyword>
<dbReference type="Pfam" id="PF01150">
    <property type="entry name" value="GDA1_CD39"/>
    <property type="match status" value="1"/>
</dbReference>
<dbReference type="PANTHER" id="PTHR11782:SF3">
    <property type="entry name" value="APYRASE 6-RELATED"/>
    <property type="match status" value="1"/>
</dbReference>
<comment type="caution">
    <text evidence="13">The sequence shown here is derived from an EMBL/GenBank/DDBJ whole genome shotgun (WGS) entry which is preliminary data.</text>
</comment>
<accession>A0AAV5IMB9</accession>
<evidence type="ECO:0000256" key="10">
    <source>
        <dbReference type="PIRSR" id="PIRSR600407-2"/>
    </source>
</evidence>
<evidence type="ECO:0000256" key="9">
    <source>
        <dbReference type="PIRSR" id="PIRSR600407-1"/>
    </source>
</evidence>
<evidence type="ECO:0000256" key="7">
    <source>
        <dbReference type="ARBA" id="ARBA00032306"/>
    </source>
</evidence>
<dbReference type="AlphaFoldDB" id="A0AAV5IMB9"/>
<dbReference type="Gene3D" id="3.30.420.150">
    <property type="entry name" value="Exopolyphosphatase. Domain 2"/>
    <property type="match status" value="1"/>
</dbReference>
<evidence type="ECO:0000256" key="4">
    <source>
        <dbReference type="ARBA" id="ARBA00030084"/>
    </source>
</evidence>